<evidence type="ECO:0000256" key="1">
    <source>
        <dbReference type="ARBA" id="ARBA00023015"/>
    </source>
</evidence>
<dbReference type="PROSITE" id="PS51071">
    <property type="entry name" value="HTH_RPIR"/>
    <property type="match status" value="1"/>
</dbReference>
<keyword evidence="1" id="KW-0805">Transcription regulation</keyword>
<gene>
    <name evidence="6" type="ORF">NBRC111894_2225</name>
</gene>
<sequence>MFSKQAIINVKVFNLEVKMNYSFYERVNQHFDTLSDSEKYLLHYVQEHLNEMPKISIVRLSEQANVSTATIVRTMKKLGYDGFTSFKIHLKDEHRRSPEFSVVEKVDNKIKEAIMKNELEVTKTIQMLDRGTIEDVLQKIIYARKIVLFARGFSELIAKEMAVKFQLTGKYCEMHDDPNIIRTVSKRIERQDIVIFISLNGSTEELVQAAKNCKANSVSTITLTANRESPLYALSELALVGYKSQVSYFPDYEVRSRLPLQVMARIILDAYAIRTQT</sequence>
<dbReference type="PANTHER" id="PTHR30514:SF21">
    <property type="entry name" value="RPIR-FAMILY TRANSCRIPTIONAL REGULATOR"/>
    <property type="match status" value="1"/>
</dbReference>
<dbReference type="Pfam" id="PF01380">
    <property type="entry name" value="SIS"/>
    <property type="match status" value="1"/>
</dbReference>
<dbReference type="GO" id="GO:1901135">
    <property type="term" value="P:carbohydrate derivative metabolic process"/>
    <property type="evidence" value="ECO:0007669"/>
    <property type="project" value="InterPro"/>
</dbReference>
<evidence type="ECO:0000259" key="4">
    <source>
        <dbReference type="PROSITE" id="PS51071"/>
    </source>
</evidence>
<evidence type="ECO:0000259" key="5">
    <source>
        <dbReference type="PROSITE" id="PS51464"/>
    </source>
</evidence>
<dbReference type="CDD" id="cd05013">
    <property type="entry name" value="SIS_RpiR"/>
    <property type="match status" value="1"/>
</dbReference>
<dbReference type="AlphaFoldDB" id="A0A4Y1ZCL4"/>
<evidence type="ECO:0000313" key="6">
    <source>
        <dbReference type="EMBL" id="GAY76671.1"/>
    </source>
</evidence>
<dbReference type="Gene3D" id="3.40.50.10490">
    <property type="entry name" value="Glucose-6-phosphate isomerase like protein, domain 1"/>
    <property type="match status" value="1"/>
</dbReference>
<dbReference type="InterPro" id="IPR009057">
    <property type="entry name" value="Homeodomain-like_sf"/>
</dbReference>
<dbReference type="GO" id="GO:0003700">
    <property type="term" value="F:DNA-binding transcription factor activity"/>
    <property type="evidence" value="ECO:0007669"/>
    <property type="project" value="InterPro"/>
</dbReference>
<dbReference type="SUPFAM" id="SSF46689">
    <property type="entry name" value="Homeodomain-like"/>
    <property type="match status" value="1"/>
</dbReference>
<dbReference type="SUPFAM" id="SSF53697">
    <property type="entry name" value="SIS domain"/>
    <property type="match status" value="1"/>
</dbReference>
<feature type="domain" description="HTH rpiR-type" evidence="4">
    <location>
        <begin position="21"/>
        <end position="97"/>
    </location>
</feature>
<dbReference type="GO" id="GO:0003677">
    <property type="term" value="F:DNA binding"/>
    <property type="evidence" value="ECO:0007669"/>
    <property type="project" value="UniProtKB-KW"/>
</dbReference>
<dbReference type="Proteomes" id="UP000319716">
    <property type="component" value="Unassembled WGS sequence"/>
</dbReference>
<organism evidence="6 7">
    <name type="scientific">Sporolactobacillus inulinus</name>
    <dbReference type="NCBI Taxonomy" id="2078"/>
    <lineage>
        <taxon>Bacteria</taxon>
        <taxon>Bacillati</taxon>
        <taxon>Bacillota</taxon>
        <taxon>Bacilli</taxon>
        <taxon>Bacillales</taxon>
        <taxon>Sporolactobacillaceae</taxon>
        <taxon>Sporolactobacillus</taxon>
    </lineage>
</organism>
<evidence type="ECO:0000256" key="2">
    <source>
        <dbReference type="ARBA" id="ARBA00023125"/>
    </source>
</evidence>
<evidence type="ECO:0000313" key="7">
    <source>
        <dbReference type="Proteomes" id="UP000319716"/>
    </source>
</evidence>
<keyword evidence="3" id="KW-0804">Transcription</keyword>
<feature type="domain" description="SIS" evidence="5">
    <location>
        <begin position="133"/>
        <end position="277"/>
    </location>
</feature>
<evidence type="ECO:0000256" key="3">
    <source>
        <dbReference type="ARBA" id="ARBA00023163"/>
    </source>
</evidence>
<dbReference type="PANTHER" id="PTHR30514">
    <property type="entry name" value="GLUCOKINASE"/>
    <property type="match status" value="1"/>
</dbReference>
<dbReference type="InterPro" id="IPR035472">
    <property type="entry name" value="RpiR-like_SIS"/>
</dbReference>
<dbReference type="InterPro" id="IPR001347">
    <property type="entry name" value="SIS_dom"/>
</dbReference>
<protein>
    <submittedName>
        <fullName evidence="6">Phosphosugar-binding transcriptional repressor, RpiR family</fullName>
    </submittedName>
</protein>
<dbReference type="PROSITE" id="PS51464">
    <property type="entry name" value="SIS"/>
    <property type="match status" value="1"/>
</dbReference>
<dbReference type="Gene3D" id="1.10.10.10">
    <property type="entry name" value="Winged helix-like DNA-binding domain superfamily/Winged helix DNA-binding domain"/>
    <property type="match status" value="1"/>
</dbReference>
<dbReference type="InterPro" id="IPR046348">
    <property type="entry name" value="SIS_dom_sf"/>
</dbReference>
<keyword evidence="2" id="KW-0238">DNA-binding</keyword>
<dbReference type="Pfam" id="PF01418">
    <property type="entry name" value="HTH_6"/>
    <property type="match status" value="1"/>
</dbReference>
<name>A0A4Y1ZCL4_9BACL</name>
<dbReference type="GO" id="GO:0097367">
    <property type="term" value="F:carbohydrate derivative binding"/>
    <property type="evidence" value="ECO:0007669"/>
    <property type="project" value="InterPro"/>
</dbReference>
<dbReference type="InterPro" id="IPR000281">
    <property type="entry name" value="HTH_RpiR"/>
</dbReference>
<proteinExistence type="predicted"/>
<dbReference type="InterPro" id="IPR047640">
    <property type="entry name" value="RpiR-like"/>
</dbReference>
<comment type="caution">
    <text evidence="6">The sequence shown here is derived from an EMBL/GenBank/DDBJ whole genome shotgun (WGS) entry which is preliminary data.</text>
</comment>
<accession>A0A4Y1ZCL4</accession>
<dbReference type="InterPro" id="IPR036388">
    <property type="entry name" value="WH-like_DNA-bd_sf"/>
</dbReference>
<reference evidence="6 7" key="1">
    <citation type="submission" date="2017-11" db="EMBL/GenBank/DDBJ databases">
        <title>Draft Genome Sequence of Sporolactobacillus inulinus NBRC 111894 Isolated from Koso, a Japanese Sugar-Vegetable Fermented Beverage.</title>
        <authorList>
            <person name="Chiou T.Y."/>
            <person name="Oshima K."/>
            <person name="Suda W."/>
            <person name="Hattori M."/>
            <person name="Takahashi T."/>
        </authorList>
    </citation>
    <scope>NUCLEOTIDE SEQUENCE [LARGE SCALE GENOMIC DNA]</scope>
    <source>
        <strain evidence="6 7">NBRC111894</strain>
    </source>
</reference>
<dbReference type="EMBL" id="BEXB01000016">
    <property type="protein sequence ID" value="GAY76671.1"/>
    <property type="molecule type" value="Genomic_DNA"/>
</dbReference>